<dbReference type="Proteomes" id="UP000318478">
    <property type="component" value="Unassembled WGS sequence"/>
</dbReference>
<reference evidence="2 3" key="1">
    <citation type="submission" date="2019-02" db="EMBL/GenBank/DDBJ databases">
        <title>Deep-cultivation of Planctomycetes and their phenomic and genomic characterization uncovers novel biology.</title>
        <authorList>
            <person name="Wiegand S."/>
            <person name="Jogler M."/>
            <person name="Boedeker C."/>
            <person name="Pinto D."/>
            <person name="Vollmers J."/>
            <person name="Rivas-Marin E."/>
            <person name="Kohn T."/>
            <person name="Peeters S.H."/>
            <person name="Heuer A."/>
            <person name="Rast P."/>
            <person name="Oberbeckmann S."/>
            <person name="Bunk B."/>
            <person name="Jeske O."/>
            <person name="Meyerdierks A."/>
            <person name="Storesund J.E."/>
            <person name="Kallscheuer N."/>
            <person name="Luecker S."/>
            <person name="Lage O.M."/>
            <person name="Pohl T."/>
            <person name="Merkel B.J."/>
            <person name="Hornburger P."/>
            <person name="Mueller R.-W."/>
            <person name="Bruemmer F."/>
            <person name="Labrenz M."/>
            <person name="Spormann A.M."/>
            <person name="Op Den Camp H."/>
            <person name="Overmann J."/>
            <person name="Amann R."/>
            <person name="Jetten M.S.M."/>
            <person name="Mascher T."/>
            <person name="Medema M.H."/>
            <person name="Devos D.P."/>
            <person name="Kaster A.-K."/>
            <person name="Ovreas L."/>
            <person name="Rohde M."/>
            <person name="Galperin M.Y."/>
            <person name="Jogler C."/>
        </authorList>
    </citation>
    <scope>NUCLEOTIDE SEQUENCE [LARGE SCALE GENOMIC DNA]</scope>
    <source>
        <strain evidence="2 3">Pla123a</strain>
    </source>
</reference>
<sequence>MKLTKTAEYALTALLQLADYSGDEPVSSHRLARRAALPERYFLQVLRSLVTHGLLQSTRGVVGGYRLCVPLNEISLLQVMEITDGPIRTSVAPSSALPPRVIERINRTLAAVATAAEEQLAGVSLADLTAEQDAPDQTAGRADATATREDGPEPTVRETHLRGCNCGQRSSE</sequence>
<dbReference type="InterPro" id="IPR000944">
    <property type="entry name" value="Tscrpt_reg_Rrf2"/>
</dbReference>
<evidence type="ECO:0000256" key="1">
    <source>
        <dbReference type="SAM" id="MobiDB-lite"/>
    </source>
</evidence>
<dbReference type="PROSITE" id="PS01332">
    <property type="entry name" value="HTH_RRF2_1"/>
    <property type="match status" value="1"/>
</dbReference>
<protein>
    <submittedName>
        <fullName evidence="2">HTH-type transcriptional regulator CymR</fullName>
    </submittedName>
</protein>
<keyword evidence="3" id="KW-1185">Reference proteome</keyword>
<dbReference type="NCBIfam" id="TIGR00738">
    <property type="entry name" value="rrf2_super"/>
    <property type="match status" value="1"/>
</dbReference>
<dbReference type="PANTHER" id="PTHR33221:SF13">
    <property type="entry name" value="TRANSCRIPTIONAL REGULATOR-RELATED"/>
    <property type="match status" value="1"/>
</dbReference>
<dbReference type="GO" id="GO:0005829">
    <property type="term" value="C:cytosol"/>
    <property type="evidence" value="ECO:0007669"/>
    <property type="project" value="TreeGrafter"/>
</dbReference>
<dbReference type="SUPFAM" id="SSF46785">
    <property type="entry name" value="Winged helix' DNA-binding domain"/>
    <property type="match status" value="1"/>
</dbReference>
<dbReference type="PANTHER" id="PTHR33221">
    <property type="entry name" value="WINGED HELIX-TURN-HELIX TRANSCRIPTIONAL REGULATOR, RRF2 FAMILY"/>
    <property type="match status" value="1"/>
</dbReference>
<dbReference type="InterPro" id="IPR036390">
    <property type="entry name" value="WH_DNA-bd_sf"/>
</dbReference>
<accession>A0A5C5ZDG9</accession>
<dbReference type="InterPro" id="IPR030489">
    <property type="entry name" value="TR_Rrf2-type_CS"/>
</dbReference>
<evidence type="ECO:0000313" key="3">
    <source>
        <dbReference type="Proteomes" id="UP000318478"/>
    </source>
</evidence>
<feature type="compositionally biased region" description="Basic and acidic residues" evidence="1">
    <location>
        <begin position="146"/>
        <end position="161"/>
    </location>
</feature>
<dbReference type="Gene3D" id="1.10.10.10">
    <property type="entry name" value="Winged helix-like DNA-binding domain superfamily/Winged helix DNA-binding domain"/>
    <property type="match status" value="1"/>
</dbReference>
<gene>
    <name evidence="2" type="primary">cymR_2</name>
    <name evidence="2" type="ORF">Pla123a_02010</name>
</gene>
<name>A0A5C5ZDG9_9BACT</name>
<dbReference type="Pfam" id="PF02082">
    <property type="entry name" value="Rrf2"/>
    <property type="match status" value="1"/>
</dbReference>
<dbReference type="InterPro" id="IPR036388">
    <property type="entry name" value="WH-like_DNA-bd_sf"/>
</dbReference>
<feature type="region of interest" description="Disordered" evidence="1">
    <location>
        <begin position="129"/>
        <end position="172"/>
    </location>
</feature>
<organism evidence="2 3">
    <name type="scientific">Posidoniimonas polymericola</name>
    <dbReference type="NCBI Taxonomy" id="2528002"/>
    <lineage>
        <taxon>Bacteria</taxon>
        <taxon>Pseudomonadati</taxon>
        <taxon>Planctomycetota</taxon>
        <taxon>Planctomycetia</taxon>
        <taxon>Pirellulales</taxon>
        <taxon>Lacipirellulaceae</taxon>
        <taxon>Posidoniimonas</taxon>
    </lineage>
</organism>
<evidence type="ECO:0000313" key="2">
    <source>
        <dbReference type="EMBL" id="TWT85394.1"/>
    </source>
</evidence>
<proteinExistence type="predicted"/>
<dbReference type="PROSITE" id="PS51197">
    <property type="entry name" value="HTH_RRF2_2"/>
    <property type="match status" value="1"/>
</dbReference>
<comment type="caution">
    <text evidence="2">The sequence shown here is derived from an EMBL/GenBank/DDBJ whole genome shotgun (WGS) entry which is preliminary data.</text>
</comment>
<dbReference type="GO" id="GO:0003700">
    <property type="term" value="F:DNA-binding transcription factor activity"/>
    <property type="evidence" value="ECO:0007669"/>
    <property type="project" value="TreeGrafter"/>
</dbReference>
<dbReference type="EMBL" id="SJPO01000001">
    <property type="protein sequence ID" value="TWT85394.1"/>
    <property type="molecule type" value="Genomic_DNA"/>
</dbReference>
<dbReference type="RefSeq" id="WP_197527573.1">
    <property type="nucleotide sequence ID" value="NZ_SJPO01000001.1"/>
</dbReference>
<dbReference type="AlphaFoldDB" id="A0A5C5ZDG9"/>